<gene>
    <name evidence="1" type="ORF">OIU77_027831</name>
</gene>
<reference evidence="1" key="1">
    <citation type="submission" date="2022-10" db="EMBL/GenBank/DDBJ databases">
        <authorList>
            <person name="Hyden B.L."/>
            <person name="Feng K."/>
            <person name="Yates T."/>
            <person name="Jawdy S."/>
            <person name="Smart L.B."/>
            <person name="Muchero W."/>
        </authorList>
    </citation>
    <scope>NUCLEOTIDE SEQUENCE</scope>
    <source>
        <tissue evidence="1">Shoot tip</tissue>
    </source>
</reference>
<feature type="non-terminal residue" evidence="1">
    <location>
        <position position="38"/>
    </location>
</feature>
<dbReference type="Proteomes" id="UP001141253">
    <property type="component" value="Chromosome 3"/>
</dbReference>
<keyword evidence="2" id="KW-1185">Reference proteome</keyword>
<sequence>MKIHERFSNLNLKLYFPNYNYIRKSKWISNYPVWILFN</sequence>
<protein>
    <submittedName>
        <fullName evidence="1">Uncharacterized protein</fullName>
    </submittedName>
</protein>
<dbReference type="EMBL" id="JAPFFI010000007">
    <property type="protein sequence ID" value="KAJ6389587.1"/>
    <property type="molecule type" value="Genomic_DNA"/>
</dbReference>
<organism evidence="1 2">
    <name type="scientific">Salix suchowensis</name>
    <dbReference type="NCBI Taxonomy" id="1278906"/>
    <lineage>
        <taxon>Eukaryota</taxon>
        <taxon>Viridiplantae</taxon>
        <taxon>Streptophyta</taxon>
        <taxon>Embryophyta</taxon>
        <taxon>Tracheophyta</taxon>
        <taxon>Spermatophyta</taxon>
        <taxon>Magnoliopsida</taxon>
        <taxon>eudicotyledons</taxon>
        <taxon>Gunneridae</taxon>
        <taxon>Pentapetalae</taxon>
        <taxon>rosids</taxon>
        <taxon>fabids</taxon>
        <taxon>Malpighiales</taxon>
        <taxon>Salicaceae</taxon>
        <taxon>Saliceae</taxon>
        <taxon>Salix</taxon>
    </lineage>
</organism>
<accession>A0ABQ9BT62</accession>
<comment type="caution">
    <text evidence="1">The sequence shown here is derived from an EMBL/GenBank/DDBJ whole genome shotgun (WGS) entry which is preliminary data.</text>
</comment>
<evidence type="ECO:0000313" key="1">
    <source>
        <dbReference type="EMBL" id="KAJ6389587.1"/>
    </source>
</evidence>
<proteinExistence type="predicted"/>
<name>A0ABQ9BT62_9ROSI</name>
<reference evidence="1" key="2">
    <citation type="journal article" date="2023" name="Int. J. Mol. Sci.">
        <title>De Novo Assembly and Annotation of 11 Diverse Shrub Willow (Salix) Genomes Reveals Novel Gene Organization in Sex-Linked Regions.</title>
        <authorList>
            <person name="Hyden B."/>
            <person name="Feng K."/>
            <person name="Yates T.B."/>
            <person name="Jawdy S."/>
            <person name="Cereghino C."/>
            <person name="Smart L.B."/>
            <person name="Muchero W."/>
        </authorList>
    </citation>
    <scope>NUCLEOTIDE SEQUENCE</scope>
    <source>
        <tissue evidence="1">Shoot tip</tissue>
    </source>
</reference>
<evidence type="ECO:0000313" key="2">
    <source>
        <dbReference type="Proteomes" id="UP001141253"/>
    </source>
</evidence>